<evidence type="ECO:0008006" key="4">
    <source>
        <dbReference type="Google" id="ProtNLM"/>
    </source>
</evidence>
<keyword evidence="1" id="KW-0812">Transmembrane</keyword>
<keyword evidence="3" id="KW-1185">Reference proteome</keyword>
<name>A0ABN2P921_9MICO</name>
<keyword evidence="1" id="KW-1133">Transmembrane helix</keyword>
<feature type="transmembrane region" description="Helical" evidence="1">
    <location>
        <begin position="6"/>
        <end position="26"/>
    </location>
</feature>
<organism evidence="2 3">
    <name type="scientific">Microbacterium aoyamense</name>
    <dbReference type="NCBI Taxonomy" id="344166"/>
    <lineage>
        <taxon>Bacteria</taxon>
        <taxon>Bacillati</taxon>
        <taxon>Actinomycetota</taxon>
        <taxon>Actinomycetes</taxon>
        <taxon>Micrococcales</taxon>
        <taxon>Microbacteriaceae</taxon>
        <taxon>Microbacterium</taxon>
    </lineage>
</organism>
<keyword evidence="1" id="KW-0472">Membrane</keyword>
<dbReference type="EMBL" id="BAAAOF010000002">
    <property type="protein sequence ID" value="GAA1915191.1"/>
    <property type="molecule type" value="Genomic_DNA"/>
</dbReference>
<sequence length="206" mass="22176">MDWGIFWGAVGALAAVASLAGLYFAWRTYRRQFAKREIRYTVKSVPLIRDGAAHAKLRVMRGDVELQDPYLLTVAVESASRADIATSAFDDDNPLDFEVNPPMLVTDTSTTTNSTIGFTWADQDIDGGATVARIDPQLIRKRATGAFSAVTDGRPSVTVRSPLIDIPVAEIRAVDRTDRRGLVTVALIATALSLALSVSAVVAALL</sequence>
<accession>A0ABN2P921</accession>
<dbReference type="RefSeq" id="WP_248144964.1">
    <property type="nucleotide sequence ID" value="NZ_BAAAOF010000002.1"/>
</dbReference>
<proteinExistence type="predicted"/>
<evidence type="ECO:0000313" key="2">
    <source>
        <dbReference type="EMBL" id="GAA1915191.1"/>
    </source>
</evidence>
<gene>
    <name evidence="2" type="ORF">GCM10009775_04530</name>
</gene>
<feature type="transmembrane region" description="Helical" evidence="1">
    <location>
        <begin position="182"/>
        <end position="205"/>
    </location>
</feature>
<reference evidence="2 3" key="1">
    <citation type="journal article" date="2019" name="Int. J. Syst. Evol. Microbiol.">
        <title>The Global Catalogue of Microorganisms (GCM) 10K type strain sequencing project: providing services to taxonomists for standard genome sequencing and annotation.</title>
        <authorList>
            <consortium name="The Broad Institute Genomics Platform"/>
            <consortium name="The Broad Institute Genome Sequencing Center for Infectious Disease"/>
            <person name="Wu L."/>
            <person name="Ma J."/>
        </authorList>
    </citation>
    <scope>NUCLEOTIDE SEQUENCE [LARGE SCALE GENOMIC DNA]</scope>
    <source>
        <strain evidence="2 3">JCM 14900</strain>
    </source>
</reference>
<protein>
    <recommendedName>
        <fullName evidence="4">RING-type E3 ubiquitin transferase</fullName>
    </recommendedName>
</protein>
<evidence type="ECO:0000313" key="3">
    <source>
        <dbReference type="Proteomes" id="UP001501343"/>
    </source>
</evidence>
<dbReference type="Proteomes" id="UP001501343">
    <property type="component" value="Unassembled WGS sequence"/>
</dbReference>
<evidence type="ECO:0000256" key="1">
    <source>
        <dbReference type="SAM" id="Phobius"/>
    </source>
</evidence>
<comment type="caution">
    <text evidence="2">The sequence shown here is derived from an EMBL/GenBank/DDBJ whole genome shotgun (WGS) entry which is preliminary data.</text>
</comment>